<feature type="transmembrane region" description="Helical" evidence="6">
    <location>
        <begin position="207"/>
        <end position="227"/>
    </location>
</feature>
<comment type="similarity">
    <text evidence="6">Belongs to the binding-protein-dependent transport system permease family.</text>
</comment>
<dbReference type="CDD" id="cd06261">
    <property type="entry name" value="TM_PBP2"/>
    <property type="match status" value="1"/>
</dbReference>
<dbReference type="RefSeq" id="WP_041053802.1">
    <property type="nucleotide sequence ID" value="NZ_JXRR01000001.1"/>
</dbReference>
<dbReference type="InterPro" id="IPR035906">
    <property type="entry name" value="MetI-like_sf"/>
</dbReference>
<evidence type="ECO:0000313" key="8">
    <source>
        <dbReference type="EMBL" id="KIL52929.1"/>
    </source>
</evidence>
<dbReference type="AlphaFoldDB" id="A0A0C2SG64"/>
<dbReference type="InterPro" id="IPR051204">
    <property type="entry name" value="ABC_transp_perm/SBD"/>
</dbReference>
<comment type="subcellular location">
    <subcellularLocation>
        <location evidence="6">Cell membrane</location>
        <topology evidence="6">Multi-pass membrane protein</topology>
    </subcellularLocation>
    <subcellularLocation>
        <location evidence="1">Membrane</location>
        <topology evidence="1">Multi-pass membrane protein</topology>
    </subcellularLocation>
</comment>
<feature type="transmembrane region" description="Helical" evidence="6">
    <location>
        <begin position="12"/>
        <end position="31"/>
    </location>
</feature>
<dbReference type="GO" id="GO:0031460">
    <property type="term" value="P:glycine betaine transport"/>
    <property type="evidence" value="ECO:0007669"/>
    <property type="project" value="TreeGrafter"/>
</dbReference>
<keyword evidence="2 6" id="KW-0813">Transport</keyword>
<proteinExistence type="inferred from homology"/>
<dbReference type="Pfam" id="PF00528">
    <property type="entry name" value="BPD_transp_1"/>
    <property type="match status" value="1"/>
</dbReference>
<feature type="transmembrane region" description="Helical" evidence="6">
    <location>
        <begin position="183"/>
        <end position="201"/>
    </location>
</feature>
<dbReference type="SUPFAM" id="SSF161098">
    <property type="entry name" value="MetI-like"/>
    <property type="match status" value="1"/>
</dbReference>
<accession>A0A0C2SG64</accession>
<evidence type="ECO:0000256" key="1">
    <source>
        <dbReference type="ARBA" id="ARBA00004141"/>
    </source>
</evidence>
<organism evidence="8 9">
    <name type="scientific">Jeotgalibacillus campisalis</name>
    <dbReference type="NCBI Taxonomy" id="220754"/>
    <lineage>
        <taxon>Bacteria</taxon>
        <taxon>Bacillati</taxon>
        <taxon>Bacillota</taxon>
        <taxon>Bacilli</taxon>
        <taxon>Bacillales</taxon>
        <taxon>Caryophanaceae</taxon>
        <taxon>Jeotgalibacillus</taxon>
    </lineage>
</organism>
<evidence type="ECO:0000256" key="4">
    <source>
        <dbReference type="ARBA" id="ARBA00022989"/>
    </source>
</evidence>
<dbReference type="GO" id="GO:0005886">
    <property type="term" value="C:plasma membrane"/>
    <property type="evidence" value="ECO:0007669"/>
    <property type="project" value="UniProtKB-SubCell"/>
</dbReference>
<dbReference type="OrthoDB" id="9801163at2"/>
<evidence type="ECO:0000256" key="5">
    <source>
        <dbReference type="ARBA" id="ARBA00023136"/>
    </source>
</evidence>
<dbReference type="InterPro" id="IPR000515">
    <property type="entry name" value="MetI-like"/>
</dbReference>
<feature type="transmembrane region" description="Helical" evidence="6">
    <location>
        <begin position="93"/>
        <end position="123"/>
    </location>
</feature>
<reference evidence="8 9" key="1">
    <citation type="submission" date="2015-01" db="EMBL/GenBank/DDBJ databases">
        <title>Jeotgalibacillus campisalis genome sequencing.</title>
        <authorList>
            <person name="Goh K.M."/>
            <person name="Chan K.-G."/>
            <person name="Yaakop A.S."/>
            <person name="Ee R."/>
            <person name="Gan H.M."/>
            <person name="Chan C.S."/>
        </authorList>
    </citation>
    <scope>NUCLEOTIDE SEQUENCE [LARGE SCALE GENOMIC DNA]</scope>
    <source>
        <strain evidence="8 9">SF-57</strain>
    </source>
</reference>
<dbReference type="PANTHER" id="PTHR30177:SF4">
    <property type="entry name" value="OSMOPROTECTANT IMPORT PERMEASE PROTEIN OSMW"/>
    <property type="match status" value="1"/>
</dbReference>
<evidence type="ECO:0000313" key="9">
    <source>
        <dbReference type="Proteomes" id="UP000031972"/>
    </source>
</evidence>
<keyword evidence="5 6" id="KW-0472">Membrane</keyword>
<dbReference type="GO" id="GO:0055085">
    <property type="term" value="P:transmembrane transport"/>
    <property type="evidence" value="ECO:0007669"/>
    <property type="project" value="InterPro"/>
</dbReference>
<evidence type="ECO:0000256" key="2">
    <source>
        <dbReference type="ARBA" id="ARBA00022448"/>
    </source>
</evidence>
<keyword evidence="9" id="KW-1185">Reference proteome</keyword>
<gene>
    <name evidence="8" type="ORF">KR50_02580</name>
</gene>
<evidence type="ECO:0000259" key="7">
    <source>
        <dbReference type="PROSITE" id="PS50928"/>
    </source>
</evidence>
<keyword evidence="4 6" id="KW-1133">Transmembrane helix</keyword>
<dbReference type="Gene3D" id="1.10.3720.10">
    <property type="entry name" value="MetI-like"/>
    <property type="match status" value="1"/>
</dbReference>
<protein>
    <submittedName>
        <fullName evidence="8">ABC transporter permease</fullName>
    </submittedName>
</protein>
<evidence type="ECO:0000256" key="6">
    <source>
        <dbReference type="RuleBase" id="RU363032"/>
    </source>
</evidence>
<feature type="transmembrane region" description="Helical" evidence="6">
    <location>
        <begin position="51"/>
        <end position="72"/>
    </location>
</feature>
<dbReference type="PANTHER" id="PTHR30177">
    <property type="entry name" value="GLYCINE BETAINE/L-PROLINE TRANSPORT SYSTEM PERMEASE PROTEIN PROW"/>
    <property type="match status" value="1"/>
</dbReference>
<evidence type="ECO:0000256" key="3">
    <source>
        <dbReference type="ARBA" id="ARBA00022692"/>
    </source>
</evidence>
<sequence>MNNKKLIGNGFRFFIYGLVIAFFAWAIYNQYFSYIFSQSSTFLVLLRQHFVLVLVSSVLAILIAVPAGVLITRPKFRKAEWLITNIVNFGQTIPSLAVLALMISVLGIGFNTAVFALFIYSILPIFRNTVAGLDTIDPNLIDAAKGMGMKPSQILFRIELPNAVYSILAGIRTAVVLNIGTAALAYVVGGGGLGVWIFTGIQLFDNGFLISGAIPVTIMAILADYLLRKLENVLVPKGARAVSNT</sequence>
<dbReference type="FunFam" id="1.10.3720.10:FF:000001">
    <property type="entry name" value="Glycine betaine ABC transporter, permease"/>
    <property type="match status" value="1"/>
</dbReference>
<dbReference type="EMBL" id="JXRR01000001">
    <property type="protein sequence ID" value="KIL52929.1"/>
    <property type="molecule type" value="Genomic_DNA"/>
</dbReference>
<comment type="caution">
    <text evidence="8">The sequence shown here is derived from an EMBL/GenBank/DDBJ whole genome shotgun (WGS) entry which is preliminary data.</text>
</comment>
<keyword evidence="3 6" id="KW-0812">Transmembrane</keyword>
<dbReference type="Proteomes" id="UP000031972">
    <property type="component" value="Unassembled WGS sequence"/>
</dbReference>
<dbReference type="PROSITE" id="PS50928">
    <property type="entry name" value="ABC_TM1"/>
    <property type="match status" value="1"/>
</dbReference>
<feature type="domain" description="ABC transmembrane type-1" evidence="7">
    <location>
        <begin position="46"/>
        <end position="227"/>
    </location>
</feature>
<name>A0A0C2SG64_9BACL</name>
<dbReference type="PATRIC" id="fig|220754.4.peg.263"/>